<comment type="caution">
    <text evidence="2">The sequence shown here is derived from an EMBL/GenBank/DDBJ whole genome shotgun (WGS) entry which is preliminary data.</text>
</comment>
<gene>
    <name evidence="2" type="ORF">BcabD6B2_11700</name>
</gene>
<accession>A0AAV4LP68</accession>
<dbReference type="AlphaFoldDB" id="A0AAV4LP68"/>
<organism evidence="2 3">
    <name type="scientific">Babesia caballi</name>
    <dbReference type="NCBI Taxonomy" id="5871"/>
    <lineage>
        <taxon>Eukaryota</taxon>
        <taxon>Sar</taxon>
        <taxon>Alveolata</taxon>
        <taxon>Apicomplexa</taxon>
        <taxon>Aconoidasida</taxon>
        <taxon>Piroplasmida</taxon>
        <taxon>Babesiidae</taxon>
        <taxon>Babesia</taxon>
    </lineage>
</organism>
<evidence type="ECO:0000256" key="1">
    <source>
        <dbReference type="SAM" id="MobiDB-lite"/>
    </source>
</evidence>
<feature type="region of interest" description="Disordered" evidence="1">
    <location>
        <begin position="1"/>
        <end position="58"/>
    </location>
</feature>
<dbReference type="EMBL" id="BPLF01000001">
    <property type="protein sequence ID" value="GIX61735.1"/>
    <property type="molecule type" value="Genomic_DNA"/>
</dbReference>
<dbReference type="RefSeq" id="XP_067713806.1">
    <property type="nucleotide sequence ID" value="XM_067857705.1"/>
</dbReference>
<sequence>MKSGARVEEEVSHDQHLYELGEDDPVADVGREDRAARVELPVGGAPEDEAEDLRRRLGGREVHRRGDCAVHGLEHDQLRQHAEGLHVEGEGPADVANEVPVQLGVHDDSHDQARDEDVGRRHRVDVRLVGELVLVHAEVGDVSGETEAQNLRELVEEVAARIRRQIPALRLIV</sequence>
<evidence type="ECO:0000313" key="3">
    <source>
        <dbReference type="Proteomes" id="UP001497744"/>
    </source>
</evidence>
<evidence type="ECO:0000313" key="2">
    <source>
        <dbReference type="EMBL" id="GIX61735.1"/>
    </source>
</evidence>
<name>A0AAV4LP68_BABCB</name>
<keyword evidence="3" id="KW-1185">Reference proteome</keyword>
<dbReference type="GeneID" id="94193218"/>
<feature type="compositionally biased region" description="Basic and acidic residues" evidence="1">
    <location>
        <begin position="1"/>
        <end position="19"/>
    </location>
</feature>
<reference evidence="2 3" key="1">
    <citation type="submission" date="2021-06" db="EMBL/GenBank/DDBJ databases">
        <title>Genome sequence of Babesia caballi.</title>
        <authorList>
            <person name="Yamagishi J."/>
            <person name="Kidaka T."/>
            <person name="Ochi A."/>
        </authorList>
    </citation>
    <scope>NUCLEOTIDE SEQUENCE [LARGE SCALE GENOMIC DNA]</scope>
    <source>
        <strain evidence="2">USDA-D6B2</strain>
    </source>
</reference>
<dbReference type="Proteomes" id="UP001497744">
    <property type="component" value="Unassembled WGS sequence"/>
</dbReference>
<proteinExistence type="predicted"/>
<protein>
    <submittedName>
        <fullName evidence="2">Chemotaxis protein CheB</fullName>
    </submittedName>
</protein>